<organism evidence="2 3">
    <name type="scientific">Melghirimyces profundicolus</name>
    <dbReference type="NCBI Taxonomy" id="1242148"/>
    <lineage>
        <taxon>Bacteria</taxon>
        <taxon>Bacillati</taxon>
        <taxon>Bacillota</taxon>
        <taxon>Bacilli</taxon>
        <taxon>Bacillales</taxon>
        <taxon>Thermoactinomycetaceae</taxon>
        <taxon>Melghirimyces</taxon>
    </lineage>
</organism>
<comment type="caution">
    <text evidence="2">The sequence shown here is derived from an EMBL/GenBank/DDBJ whole genome shotgun (WGS) entry which is preliminary data.</text>
</comment>
<accession>A0A2T6C7L6</accession>
<proteinExistence type="predicted"/>
<evidence type="ECO:0000313" key="3">
    <source>
        <dbReference type="Proteomes" id="UP000244240"/>
    </source>
</evidence>
<protein>
    <submittedName>
        <fullName evidence="2">QueT transporter</fullName>
    </submittedName>
</protein>
<feature type="transmembrane region" description="Helical" evidence="1">
    <location>
        <begin position="6"/>
        <end position="31"/>
    </location>
</feature>
<sequence length="38" mass="4032">MSAQKIATVAMIAAIYAVLTVLVAPLSHGLVRFGSRKF</sequence>
<evidence type="ECO:0000256" key="1">
    <source>
        <dbReference type="SAM" id="Phobius"/>
    </source>
</evidence>
<evidence type="ECO:0000313" key="2">
    <source>
        <dbReference type="EMBL" id="PTX64319.1"/>
    </source>
</evidence>
<gene>
    <name evidence="2" type="ORF">C8P63_103103</name>
</gene>
<keyword evidence="3" id="KW-1185">Reference proteome</keyword>
<name>A0A2T6C7L6_9BACL</name>
<reference evidence="2 3" key="1">
    <citation type="submission" date="2018-04" db="EMBL/GenBank/DDBJ databases">
        <title>Genomic Encyclopedia of Archaeal and Bacterial Type Strains, Phase II (KMG-II): from individual species to whole genera.</title>
        <authorList>
            <person name="Goeker M."/>
        </authorList>
    </citation>
    <scope>NUCLEOTIDE SEQUENCE [LARGE SCALE GENOMIC DNA]</scope>
    <source>
        <strain evidence="2 3">DSM 45787</strain>
    </source>
</reference>
<keyword evidence="1" id="KW-0812">Transmembrane</keyword>
<dbReference type="AlphaFoldDB" id="A0A2T6C7L6"/>
<keyword evidence="1" id="KW-0472">Membrane</keyword>
<keyword evidence="1" id="KW-1133">Transmembrane helix</keyword>
<dbReference type="Proteomes" id="UP000244240">
    <property type="component" value="Unassembled WGS sequence"/>
</dbReference>
<dbReference type="EMBL" id="QBKR01000003">
    <property type="protein sequence ID" value="PTX64319.1"/>
    <property type="molecule type" value="Genomic_DNA"/>
</dbReference>
<dbReference type="RefSeq" id="WP_245920645.1">
    <property type="nucleotide sequence ID" value="NZ_QBKR01000003.1"/>
</dbReference>